<sequence length="591" mass="63816">MKPFSRHSIALATVLALTAALSAHAAPGRTDNDLAKARAQAVAAQERMGLLDAKLFYEVLVGEMSAQRGDLPNAYALLLDAAQRTRHPDLFGRAAGVAMAARDGQAALVAVQAWRKVEPDSRDAARLELQVLAGMNRLGDMVPAIRDTIATSPQAEKTAVILALPVLFARSTDKSEALTVIDQALGPSLADPATRSPAWVSKGRLRLMAGDAPGAMAAIREAQQADPAFDAVPILALELIGDQPDAEAVVRDYLARTPAPAAVPVRLAYAKTLMDLKRVSDAQTQLEQAVRDDPKFADGWLLLGETQLMRKQFGSAERSLQAYLQNANQAGPAGGTPRGINAAALSLADLALRANRPDDARKALTLVQDADATVGQQLRHAKLLADLGDEQAGAALLSRLPDGSAEERKQKVMATAQFLRETQHADRAYALLQQLLTQQPDDTDLLYDTALAAEKAGDLAAMERHLRQIIALEPQNYNAYNALGYSMVDRNVQLSEARTLLTKALELSPDSPHIQDSMGWLEFRQGNLDAALKLLEQAYAEFPDAEVAAHLGEVLWARGDRARAQTVWQAAQEADPQNQTLRETLQRLRPQ</sequence>
<dbReference type="Pfam" id="PF14559">
    <property type="entry name" value="TPR_19"/>
    <property type="match status" value="1"/>
</dbReference>
<organism evidence="4 5">
    <name type="scientific">Comamonas serinivorans</name>
    <dbReference type="NCBI Taxonomy" id="1082851"/>
    <lineage>
        <taxon>Bacteria</taxon>
        <taxon>Pseudomonadati</taxon>
        <taxon>Pseudomonadota</taxon>
        <taxon>Betaproteobacteria</taxon>
        <taxon>Burkholderiales</taxon>
        <taxon>Comamonadaceae</taxon>
        <taxon>Comamonas</taxon>
    </lineage>
</organism>
<gene>
    <name evidence="4" type="ORF">CCO03_16525</name>
</gene>
<keyword evidence="3" id="KW-0732">Signal</keyword>
<accession>A0A1Y0ER51</accession>
<evidence type="ECO:0000256" key="1">
    <source>
        <dbReference type="ARBA" id="ARBA00022737"/>
    </source>
</evidence>
<keyword evidence="5" id="KW-1185">Reference proteome</keyword>
<dbReference type="InterPro" id="IPR011990">
    <property type="entry name" value="TPR-like_helical_dom_sf"/>
</dbReference>
<dbReference type="Gene3D" id="1.25.40.10">
    <property type="entry name" value="Tetratricopeptide repeat domain"/>
    <property type="match status" value="2"/>
</dbReference>
<protein>
    <recommendedName>
        <fullName evidence="6">Tetratricopeptide repeat protein</fullName>
    </recommendedName>
</protein>
<evidence type="ECO:0008006" key="6">
    <source>
        <dbReference type="Google" id="ProtNLM"/>
    </source>
</evidence>
<keyword evidence="1" id="KW-0677">Repeat</keyword>
<dbReference type="OrthoDB" id="9766710at2"/>
<proteinExistence type="predicted"/>
<dbReference type="Proteomes" id="UP000196138">
    <property type="component" value="Chromosome"/>
</dbReference>
<dbReference type="Pfam" id="PF13432">
    <property type="entry name" value="TPR_16"/>
    <property type="match status" value="1"/>
</dbReference>
<dbReference type="SMART" id="SM00028">
    <property type="entry name" value="TPR"/>
    <property type="match status" value="5"/>
</dbReference>
<evidence type="ECO:0000313" key="4">
    <source>
        <dbReference type="EMBL" id="ARU06056.1"/>
    </source>
</evidence>
<evidence type="ECO:0000256" key="3">
    <source>
        <dbReference type="SAM" id="SignalP"/>
    </source>
</evidence>
<dbReference type="AlphaFoldDB" id="A0A1Y0ER51"/>
<dbReference type="InterPro" id="IPR052346">
    <property type="entry name" value="O-mannosyl-transferase_TMTC"/>
</dbReference>
<feature type="chain" id="PRO_5013095660" description="Tetratricopeptide repeat protein" evidence="3">
    <location>
        <begin position="26"/>
        <end position="591"/>
    </location>
</feature>
<dbReference type="SUPFAM" id="SSF48452">
    <property type="entry name" value="TPR-like"/>
    <property type="match status" value="2"/>
</dbReference>
<dbReference type="KEGG" id="cser:CCO03_16525"/>
<dbReference type="RefSeq" id="WP_087282820.1">
    <property type="nucleotide sequence ID" value="NZ_CP021455.1"/>
</dbReference>
<evidence type="ECO:0000256" key="2">
    <source>
        <dbReference type="ARBA" id="ARBA00022803"/>
    </source>
</evidence>
<dbReference type="PANTHER" id="PTHR44227:SF3">
    <property type="entry name" value="PROTEIN O-MANNOSYL-TRANSFERASE TMTC4"/>
    <property type="match status" value="1"/>
</dbReference>
<keyword evidence="2" id="KW-0802">TPR repeat</keyword>
<name>A0A1Y0ER51_9BURK</name>
<feature type="signal peptide" evidence="3">
    <location>
        <begin position="1"/>
        <end position="25"/>
    </location>
</feature>
<reference evidence="4 5" key="1">
    <citation type="submission" date="2017-05" db="EMBL/GenBank/DDBJ databases">
        <authorList>
            <person name="Song R."/>
            <person name="Chenine A.L."/>
            <person name="Ruprecht R.M."/>
        </authorList>
    </citation>
    <scope>NUCLEOTIDE SEQUENCE [LARGE SCALE GENOMIC DNA]</scope>
    <source>
        <strain evidence="4 5">DSM 26136</strain>
    </source>
</reference>
<dbReference type="EMBL" id="CP021455">
    <property type="protein sequence ID" value="ARU06056.1"/>
    <property type="molecule type" value="Genomic_DNA"/>
</dbReference>
<dbReference type="InterPro" id="IPR019734">
    <property type="entry name" value="TPR_rpt"/>
</dbReference>
<dbReference type="PANTHER" id="PTHR44227">
    <property type="match status" value="1"/>
</dbReference>
<evidence type="ECO:0000313" key="5">
    <source>
        <dbReference type="Proteomes" id="UP000196138"/>
    </source>
</evidence>